<evidence type="ECO:0000313" key="9">
    <source>
        <dbReference type="EMBL" id="ETS85308.1"/>
    </source>
</evidence>
<evidence type="ECO:0000313" key="10">
    <source>
        <dbReference type="Proteomes" id="UP000030651"/>
    </source>
</evidence>
<feature type="transmembrane region" description="Helical" evidence="7">
    <location>
        <begin position="234"/>
        <end position="259"/>
    </location>
</feature>
<keyword evidence="2 7" id="KW-0812">Transmembrane</keyword>
<dbReference type="PANTHER" id="PTHR33048">
    <property type="entry name" value="PTH11-LIKE INTEGRAL MEMBRANE PROTEIN (AFU_ORTHOLOGUE AFUA_5G11245)"/>
    <property type="match status" value="1"/>
</dbReference>
<dbReference type="InParanoid" id="W3XGU7"/>
<sequence length="450" mass="50071">MSQVQLPLEAQGMANESRQHELWGWLICFLVISNISIGGRLWGTWKSVSTRSEVIAEEIFIGLSGVLLNAIIGNLMAATHYGLGLHTKRVWETNGKDPSNLSNIFKHVWITMILMSSFFVCIKMTLLLFYKRLFLCSSTALRTFWWANIGYILLWFVGSTGFYVFQCKPVQWYFLQYFQRFHAPVPGDIHGQCDATTVLHVAMPMVFSLLSDIALLVLPLWAISKLRVDRKKRLGLMAVFGIGLVACLLELARILALIIDTDDKTDPSWGVAVFLILTAAEETTAVVCACLPIIGPLLYRQYRVFPGKTNKGRSSGNDGSLSLEAQNNIRSGSRNWRSRQSFKRVISVNHIPTSIGGLTKLDGTMDGDHIHLTSIEAKPPRSIPESFDTGPDGSTIDGKDDVEARGIPSRSAIDGNECIRASTPLSNMIHVRTDVEVEVFRKEVPGQGQR</sequence>
<dbReference type="GeneID" id="19268346"/>
<proteinExistence type="inferred from homology"/>
<dbReference type="RefSeq" id="XP_007830105.1">
    <property type="nucleotide sequence ID" value="XM_007831914.1"/>
</dbReference>
<dbReference type="Proteomes" id="UP000030651">
    <property type="component" value="Unassembled WGS sequence"/>
</dbReference>
<reference evidence="10" key="1">
    <citation type="journal article" date="2015" name="BMC Genomics">
        <title>Genomic and transcriptomic analysis of the endophytic fungus Pestalotiopsis fici reveals its lifestyle and high potential for synthesis of natural products.</title>
        <authorList>
            <person name="Wang X."/>
            <person name="Zhang X."/>
            <person name="Liu L."/>
            <person name="Xiang M."/>
            <person name="Wang W."/>
            <person name="Sun X."/>
            <person name="Che Y."/>
            <person name="Guo L."/>
            <person name="Liu G."/>
            <person name="Guo L."/>
            <person name="Wang C."/>
            <person name="Yin W.B."/>
            <person name="Stadler M."/>
            <person name="Zhang X."/>
            <person name="Liu X."/>
        </authorList>
    </citation>
    <scope>NUCLEOTIDE SEQUENCE [LARGE SCALE GENOMIC DNA]</scope>
    <source>
        <strain evidence="10">W106-1 / CGMCC3.15140</strain>
    </source>
</reference>
<feature type="transmembrane region" description="Helical" evidence="7">
    <location>
        <begin position="201"/>
        <end position="222"/>
    </location>
</feature>
<evidence type="ECO:0000256" key="1">
    <source>
        <dbReference type="ARBA" id="ARBA00004141"/>
    </source>
</evidence>
<dbReference type="Pfam" id="PF20684">
    <property type="entry name" value="Fung_rhodopsin"/>
    <property type="match status" value="1"/>
</dbReference>
<keyword evidence="4 7" id="KW-0472">Membrane</keyword>
<keyword evidence="10" id="KW-1185">Reference proteome</keyword>
<evidence type="ECO:0000256" key="5">
    <source>
        <dbReference type="ARBA" id="ARBA00038359"/>
    </source>
</evidence>
<evidence type="ECO:0000256" key="3">
    <source>
        <dbReference type="ARBA" id="ARBA00022989"/>
    </source>
</evidence>
<dbReference type="PANTHER" id="PTHR33048:SF47">
    <property type="entry name" value="INTEGRAL MEMBRANE PROTEIN-RELATED"/>
    <property type="match status" value="1"/>
</dbReference>
<comment type="subcellular location">
    <subcellularLocation>
        <location evidence="1">Membrane</location>
        <topology evidence="1">Multi-pass membrane protein</topology>
    </subcellularLocation>
</comment>
<dbReference type="InterPro" id="IPR049326">
    <property type="entry name" value="Rhodopsin_dom_fungi"/>
</dbReference>
<protein>
    <recommendedName>
        <fullName evidence="8">Rhodopsin domain-containing protein</fullName>
    </recommendedName>
</protein>
<feature type="domain" description="Rhodopsin" evidence="8">
    <location>
        <begin position="46"/>
        <end position="298"/>
    </location>
</feature>
<keyword evidence="3 7" id="KW-1133">Transmembrane helix</keyword>
<feature type="transmembrane region" description="Helical" evidence="7">
    <location>
        <begin position="22"/>
        <end position="42"/>
    </location>
</feature>
<evidence type="ECO:0000259" key="8">
    <source>
        <dbReference type="Pfam" id="PF20684"/>
    </source>
</evidence>
<dbReference type="KEGG" id="pfy:PFICI_03333"/>
<dbReference type="AlphaFoldDB" id="W3XGU7"/>
<dbReference type="GO" id="GO:0016020">
    <property type="term" value="C:membrane"/>
    <property type="evidence" value="ECO:0007669"/>
    <property type="project" value="UniProtKB-SubCell"/>
</dbReference>
<dbReference type="HOGENOM" id="CLU_628787_0_0_1"/>
<evidence type="ECO:0000256" key="7">
    <source>
        <dbReference type="SAM" id="Phobius"/>
    </source>
</evidence>
<dbReference type="EMBL" id="KI912110">
    <property type="protein sequence ID" value="ETS85308.1"/>
    <property type="molecule type" value="Genomic_DNA"/>
</dbReference>
<organism evidence="9 10">
    <name type="scientific">Pestalotiopsis fici (strain W106-1 / CGMCC3.15140)</name>
    <dbReference type="NCBI Taxonomy" id="1229662"/>
    <lineage>
        <taxon>Eukaryota</taxon>
        <taxon>Fungi</taxon>
        <taxon>Dikarya</taxon>
        <taxon>Ascomycota</taxon>
        <taxon>Pezizomycotina</taxon>
        <taxon>Sordariomycetes</taxon>
        <taxon>Xylariomycetidae</taxon>
        <taxon>Amphisphaeriales</taxon>
        <taxon>Sporocadaceae</taxon>
        <taxon>Pestalotiopsis</taxon>
    </lineage>
</organism>
<comment type="similarity">
    <text evidence="5">Belongs to the SAT4 family.</text>
</comment>
<evidence type="ECO:0000256" key="6">
    <source>
        <dbReference type="SAM" id="MobiDB-lite"/>
    </source>
</evidence>
<evidence type="ECO:0000256" key="2">
    <source>
        <dbReference type="ARBA" id="ARBA00022692"/>
    </source>
</evidence>
<feature type="transmembrane region" description="Helical" evidence="7">
    <location>
        <begin position="108"/>
        <end position="131"/>
    </location>
</feature>
<feature type="transmembrane region" description="Helical" evidence="7">
    <location>
        <begin position="54"/>
        <end position="77"/>
    </location>
</feature>
<feature type="transmembrane region" description="Helical" evidence="7">
    <location>
        <begin position="271"/>
        <end position="299"/>
    </location>
</feature>
<name>W3XGU7_PESFW</name>
<dbReference type="InterPro" id="IPR052337">
    <property type="entry name" value="SAT4-like"/>
</dbReference>
<feature type="region of interest" description="Disordered" evidence="6">
    <location>
        <begin position="379"/>
        <end position="402"/>
    </location>
</feature>
<gene>
    <name evidence="9" type="ORF">PFICI_03333</name>
</gene>
<dbReference type="eggNOG" id="ENOG502SQIA">
    <property type="taxonomic scope" value="Eukaryota"/>
</dbReference>
<accession>W3XGU7</accession>
<feature type="transmembrane region" description="Helical" evidence="7">
    <location>
        <begin position="143"/>
        <end position="165"/>
    </location>
</feature>
<evidence type="ECO:0000256" key="4">
    <source>
        <dbReference type="ARBA" id="ARBA00023136"/>
    </source>
</evidence>
<dbReference type="OrthoDB" id="4682787at2759"/>